<feature type="transmembrane region" description="Helical" evidence="1">
    <location>
        <begin position="72"/>
        <end position="98"/>
    </location>
</feature>
<feature type="transmembrane region" description="Helical" evidence="1">
    <location>
        <begin position="30"/>
        <end position="52"/>
    </location>
</feature>
<dbReference type="AlphaFoldDB" id="A0AAE4ZAC7"/>
<dbReference type="EMBL" id="JAACAK010000083">
    <property type="protein sequence ID" value="NIR75487.1"/>
    <property type="molecule type" value="Genomic_DNA"/>
</dbReference>
<feature type="transmembrane region" description="Helical" evidence="1">
    <location>
        <begin position="258"/>
        <end position="277"/>
    </location>
</feature>
<keyword evidence="1" id="KW-1133">Transmembrane helix</keyword>
<comment type="caution">
    <text evidence="2">The sequence shown here is derived from an EMBL/GenBank/DDBJ whole genome shotgun (WGS) entry which is preliminary data.</text>
</comment>
<protein>
    <submittedName>
        <fullName evidence="2">Uncharacterized protein</fullName>
    </submittedName>
</protein>
<accession>A0AAE4ZAC7</accession>
<name>A0AAE4ZAC7_9BACT</name>
<feature type="transmembrane region" description="Helical" evidence="1">
    <location>
        <begin position="528"/>
        <end position="550"/>
    </location>
</feature>
<gene>
    <name evidence="2" type="ORF">GWO12_10325</name>
</gene>
<feature type="transmembrane region" description="Helical" evidence="1">
    <location>
        <begin position="152"/>
        <end position="178"/>
    </location>
</feature>
<feature type="transmembrane region" description="Helical" evidence="1">
    <location>
        <begin position="365"/>
        <end position="391"/>
    </location>
</feature>
<feature type="transmembrane region" description="Helical" evidence="1">
    <location>
        <begin position="190"/>
        <end position="209"/>
    </location>
</feature>
<feature type="transmembrane region" description="Helical" evidence="1">
    <location>
        <begin position="484"/>
        <end position="507"/>
    </location>
</feature>
<sequence>MSAVSVGVWHMLRPKRITARRRLGRQSAGGSKLGTILGIGALFWLAAYGILYRILRYFQGVEDIGDLLAAKLLGLVLLTFLGVLLLSNVITALSTFFLSRDLELLIAAPTVPEQVYLTKLTETAVHSSWMVTLICVPILVAYGNVYGGGLDLLLVSLAALIPFFAIVAAIGSAVTLLLVSIFPARRAKDIFGVITVAAAGGVVLLIRMLRPESLATPEGFRNLGEFMALLRGPTSPWLPSEWATDAIIGTVQEGFDPFTLVLLWSSAAAVVVLGMVVHARYYPSAFTRSQEGAQKHTAGHRFGLSMRFLFRRLGVSRGELMLKDIRVFFRDTTQWSQLILLAVLVVVYIYNIRALPLRTEGVTTFFANIVAFLNVGLAGFVLSAIAARFVLPGVSLEGPTLWLLRSSPLRPRDLLWSKYWVGTVPLLIMAIVLTLGTNLLLKVGPAMMALSLATTAAMTFALAALALAFGTLFPQFETENMAQIPTSIGGLLFMMSAVALVGVVLVLESWPMLTMMRHRFIGVPPTTGTIAMAVGGGVAALLICTAATIVPLRVALRRIETFQA</sequence>
<dbReference type="InterPro" id="IPR031599">
    <property type="entry name" value="ABC_tran_2"/>
</dbReference>
<evidence type="ECO:0000256" key="1">
    <source>
        <dbReference type="SAM" id="Phobius"/>
    </source>
</evidence>
<evidence type="ECO:0000313" key="3">
    <source>
        <dbReference type="Proteomes" id="UP000702544"/>
    </source>
</evidence>
<feature type="transmembrane region" description="Helical" evidence="1">
    <location>
        <begin position="419"/>
        <end position="441"/>
    </location>
</feature>
<keyword evidence="1" id="KW-0812">Transmembrane</keyword>
<reference evidence="2 3" key="1">
    <citation type="submission" date="2020-01" db="EMBL/GenBank/DDBJ databases">
        <title>Genomes assembled from Gulf of Kutch pelagic sediment metagenomes.</title>
        <authorList>
            <person name="Chandrashekar M."/>
            <person name="Mahajan M.S."/>
            <person name="Dave K.J."/>
            <person name="Vatsa P."/>
            <person name="Nathani N.M."/>
        </authorList>
    </citation>
    <scope>NUCLEOTIDE SEQUENCE [LARGE SCALE GENOMIC DNA]</scope>
    <source>
        <strain evidence="2">KS3-K002</strain>
    </source>
</reference>
<dbReference type="Proteomes" id="UP000702544">
    <property type="component" value="Unassembled WGS sequence"/>
</dbReference>
<proteinExistence type="predicted"/>
<keyword evidence="1" id="KW-0472">Membrane</keyword>
<dbReference type="Pfam" id="PF16949">
    <property type="entry name" value="ABC_tran_2"/>
    <property type="match status" value="1"/>
</dbReference>
<feature type="transmembrane region" description="Helical" evidence="1">
    <location>
        <begin position="129"/>
        <end position="146"/>
    </location>
</feature>
<feature type="transmembrane region" description="Helical" evidence="1">
    <location>
        <begin position="448"/>
        <end position="472"/>
    </location>
</feature>
<organism evidence="2 3">
    <name type="scientific">Candidatus Kutchimonas denitrificans</name>
    <dbReference type="NCBI Taxonomy" id="3056748"/>
    <lineage>
        <taxon>Bacteria</taxon>
        <taxon>Pseudomonadati</taxon>
        <taxon>Gemmatimonadota</taxon>
        <taxon>Gemmatimonadia</taxon>
        <taxon>Candidatus Palauibacterales</taxon>
        <taxon>Candidatus Palauibacteraceae</taxon>
        <taxon>Candidatus Kutchimonas</taxon>
    </lineage>
</organism>
<feature type="transmembrane region" description="Helical" evidence="1">
    <location>
        <begin position="335"/>
        <end position="353"/>
    </location>
</feature>
<evidence type="ECO:0000313" key="2">
    <source>
        <dbReference type="EMBL" id="NIR75487.1"/>
    </source>
</evidence>